<dbReference type="Gene3D" id="3.40.640.10">
    <property type="entry name" value="Type I PLP-dependent aspartate aminotransferase-like (Major domain)"/>
    <property type="match status" value="1"/>
</dbReference>
<dbReference type="PANTHER" id="PTHR11999:SF70">
    <property type="entry name" value="MIP05841P"/>
    <property type="match status" value="1"/>
</dbReference>
<evidence type="ECO:0000256" key="4">
    <source>
        <dbReference type="ARBA" id="ARBA00022898"/>
    </source>
</evidence>
<comment type="cofactor">
    <cofactor evidence="1 6">
        <name>pyridoxal 5'-phosphate</name>
        <dbReference type="ChEBI" id="CHEBI:597326"/>
    </cofactor>
</comment>
<dbReference type="InterPro" id="IPR015422">
    <property type="entry name" value="PyrdxlP-dep_Trfase_small"/>
</dbReference>
<dbReference type="Proteomes" id="UP001168528">
    <property type="component" value="Unassembled WGS sequence"/>
</dbReference>
<proteinExistence type="inferred from homology"/>
<keyword evidence="5 6" id="KW-0456">Lyase</keyword>
<dbReference type="PANTHER" id="PTHR11999">
    <property type="entry name" value="GROUP II PYRIDOXAL-5-PHOSPHATE DECARBOXYLASE"/>
    <property type="match status" value="1"/>
</dbReference>
<keyword evidence="4 6" id="KW-0663">Pyridoxal phosphate</keyword>
<sequence length="465" mass="51028">MHPLFQQDLQNIDQLLEQVRQLSSDYLSTIAVKPTGLAQPPTAAFTLPTEGAGAASAITYFNTYIQPYLVASSGPRYLGYVTGGGTLAAIAGDWLTSVFDQNTQNTTGIGDLSAFLEVATIRMLLDLLQLPDDFYGGFVTGATVSNFTCLAVARQWVGQQSGKDIARDGLPFAIDIYSATPHSSTLKSLAMLGIGSGNIISVPTLDSREAMDVGALEQLLQQKANKPFILLCSGGTVNSVDFDDMQAIARLKNNYTFWWHIDAAFGGFAACSPAYAHLLKGWEQADSITIDGHKWLNVPYDSAVFFTRKAHASLQVQTFQNTNAPYLGDPSEKFSYLNFLPENSRRFRALPAWFTLHAYGKKGYQSVVEHSISMAQLLGEKLEKSGLYILSAPVWLNVVCFTTRREENRGASVQRIVEKLNARGKVFLTPTVYKGVPSLRAAFVNWRTTQADIDLTIEELLAVYE</sequence>
<dbReference type="InterPro" id="IPR015421">
    <property type="entry name" value="PyrdxlP-dep_Trfase_major"/>
</dbReference>
<dbReference type="InterPro" id="IPR010977">
    <property type="entry name" value="Aromatic_deC"/>
</dbReference>
<organism evidence="7 8">
    <name type="scientific">Rhodocytophaga aerolata</name>
    <dbReference type="NCBI Taxonomy" id="455078"/>
    <lineage>
        <taxon>Bacteria</taxon>
        <taxon>Pseudomonadati</taxon>
        <taxon>Bacteroidota</taxon>
        <taxon>Cytophagia</taxon>
        <taxon>Cytophagales</taxon>
        <taxon>Rhodocytophagaceae</taxon>
        <taxon>Rhodocytophaga</taxon>
    </lineage>
</organism>
<protein>
    <submittedName>
        <fullName evidence="7">Pyridoxal-dependent decarboxylase</fullName>
    </submittedName>
</protein>
<dbReference type="SUPFAM" id="SSF53383">
    <property type="entry name" value="PLP-dependent transferases"/>
    <property type="match status" value="1"/>
</dbReference>
<accession>A0ABT8RG27</accession>
<evidence type="ECO:0000256" key="2">
    <source>
        <dbReference type="ARBA" id="ARBA00009533"/>
    </source>
</evidence>
<dbReference type="Pfam" id="PF00282">
    <property type="entry name" value="Pyridoxal_deC"/>
    <property type="match status" value="1"/>
</dbReference>
<dbReference type="EMBL" id="JAUKPO010000039">
    <property type="protein sequence ID" value="MDO1450934.1"/>
    <property type="molecule type" value="Genomic_DNA"/>
</dbReference>
<evidence type="ECO:0000256" key="5">
    <source>
        <dbReference type="ARBA" id="ARBA00023239"/>
    </source>
</evidence>
<dbReference type="Gene3D" id="3.90.1150.10">
    <property type="entry name" value="Aspartate Aminotransferase, domain 1"/>
    <property type="match status" value="1"/>
</dbReference>
<dbReference type="InterPro" id="IPR002129">
    <property type="entry name" value="PyrdxlP-dep_de-COase"/>
</dbReference>
<evidence type="ECO:0000256" key="1">
    <source>
        <dbReference type="ARBA" id="ARBA00001933"/>
    </source>
</evidence>
<evidence type="ECO:0000256" key="3">
    <source>
        <dbReference type="ARBA" id="ARBA00022793"/>
    </source>
</evidence>
<keyword evidence="8" id="KW-1185">Reference proteome</keyword>
<dbReference type="RefSeq" id="WP_302041734.1">
    <property type="nucleotide sequence ID" value="NZ_JAUKPO010000039.1"/>
</dbReference>
<reference evidence="7" key="1">
    <citation type="submission" date="2023-07" db="EMBL/GenBank/DDBJ databases">
        <title>The genome sequence of Rhodocytophaga aerolata KACC 12507.</title>
        <authorList>
            <person name="Zhang X."/>
        </authorList>
    </citation>
    <scope>NUCLEOTIDE SEQUENCE</scope>
    <source>
        <strain evidence="7">KACC 12507</strain>
    </source>
</reference>
<dbReference type="PRINTS" id="PR00800">
    <property type="entry name" value="YHDCRBOXLASE"/>
</dbReference>
<comment type="similarity">
    <text evidence="2 6">Belongs to the group II decarboxylase family.</text>
</comment>
<evidence type="ECO:0000313" key="8">
    <source>
        <dbReference type="Proteomes" id="UP001168528"/>
    </source>
</evidence>
<keyword evidence="3" id="KW-0210">Decarboxylase</keyword>
<comment type="caution">
    <text evidence="7">The sequence shown here is derived from an EMBL/GenBank/DDBJ whole genome shotgun (WGS) entry which is preliminary data.</text>
</comment>
<dbReference type="InterPro" id="IPR015424">
    <property type="entry name" value="PyrdxlP-dep_Trfase"/>
</dbReference>
<evidence type="ECO:0000256" key="6">
    <source>
        <dbReference type="RuleBase" id="RU000382"/>
    </source>
</evidence>
<gene>
    <name evidence="7" type="ORF">Q0590_31965</name>
</gene>
<evidence type="ECO:0000313" key="7">
    <source>
        <dbReference type="EMBL" id="MDO1450934.1"/>
    </source>
</evidence>
<name>A0ABT8RG27_9BACT</name>